<accession>A0A1G4RIN7</accession>
<dbReference type="PROSITE" id="PS00211">
    <property type="entry name" value="ABC_TRANSPORTER_1"/>
    <property type="match status" value="1"/>
</dbReference>
<dbReference type="GO" id="GO:0015421">
    <property type="term" value="F:ABC-type oligopeptide transporter activity"/>
    <property type="evidence" value="ECO:0007669"/>
    <property type="project" value="TreeGrafter"/>
</dbReference>
<evidence type="ECO:0000256" key="1">
    <source>
        <dbReference type="ARBA" id="ARBA00004651"/>
    </source>
</evidence>
<dbReference type="Gene3D" id="3.40.50.300">
    <property type="entry name" value="P-loop containing nucleotide triphosphate hydrolases"/>
    <property type="match status" value="1"/>
</dbReference>
<dbReference type="Proteomes" id="UP000198601">
    <property type="component" value="Unassembled WGS sequence"/>
</dbReference>
<evidence type="ECO:0000259" key="12">
    <source>
        <dbReference type="PROSITE" id="PS50929"/>
    </source>
</evidence>
<feature type="transmembrane region" description="Helical" evidence="10">
    <location>
        <begin position="52"/>
        <end position="76"/>
    </location>
</feature>
<feature type="transmembrane region" description="Helical" evidence="10">
    <location>
        <begin position="134"/>
        <end position="153"/>
    </location>
</feature>
<keyword evidence="7 10" id="KW-1133">Transmembrane helix</keyword>
<reference evidence="14" key="1">
    <citation type="submission" date="2016-10" db="EMBL/GenBank/DDBJ databases">
        <authorList>
            <person name="Varghese N."/>
            <person name="Submissions S."/>
        </authorList>
    </citation>
    <scope>NUCLEOTIDE SEQUENCE [LARGE SCALE GENOMIC DNA]</scope>
    <source>
        <strain evidence="14">CGMCC 1.8946</strain>
    </source>
</reference>
<dbReference type="InterPro" id="IPR017871">
    <property type="entry name" value="ABC_transporter-like_CS"/>
</dbReference>
<protein>
    <submittedName>
        <fullName evidence="13">ATP-binding cassette, subfamily B, AbcA/BmrA</fullName>
    </submittedName>
</protein>
<evidence type="ECO:0000256" key="4">
    <source>
        <dbReference type="ARBA" id="ARBA00022692"/>
    </source>
</evidence>
<evidence type="ECO:0000256" key="7">
    <source>
        <dbReference type="ARBA" id="ARBA00022989"/>
    </source>
</evidence>
<evidence type="ECO:0000256" key="8">
    <source>
        <dbReference type="ARBA" id="ARBA00023136"/>
    </source>
</evidence>
<dbReference type="Pfam" id="PF00005">
    <property type="entry name" value="ABC_tran"/>
    <property type="match status" value="1"/>
</dbReference>
<dbReference type="PANTHER" id="PTHR43394:SF1">
    <property type="entry name" value="ATP-BINDING CASSETTE SUB-FAMILY B MEMBER 10, MITOCHONDRIAL"/>
    <property type="match status" value="1"/>
</dbReference>
<evidence type="ECO:0000256" key="6">
    <source>
        <dbReference type="ARBA" id="ARBA00022840"/>
    </source>
</evidence>
<feature type="region of interest" description="Disordered" evidence="9">
    <location>
        <begin position="575"/>
        <end position="598"/>
    </location>
</feature>
<dbReference type="InterPro" id="IPR036640">
    <property type="entry name" value="ABC1_TM_sf"/>
</dbReference>
<evidence type="ECO:0000256" key="2">
    <source>
        <dbReference type="ARBA" id="ARBA00022448"/>
    </source>
</evidence>
<dbReference type="SUPFAM" id="SSF52540">
    <property type="entry name" value="P-loop containing nucleoside triphosphate hydrolases"/>
    <property type="match status" value="1"/>
</dbReference>
<evidence type="ECO:0000256" key="10">
    <source>
        <dbReference type="SAM" id="Phobius"/>
    </source>
</evidence>
<dbReference type="InterPro" id="IPR011527">
    <property type="entry name" value="ABC1_TM_dom"/>
</dbReference>
<dbReference type="EMBL" id="FMTT01000016">
    <property type="protein sequence ID" value="SCW56626.1"/>
    <property type="molecule type" value="Genomic_DNA"/>
</dbReference>
<dbReference type="PANTHER" id="PTHR43394">
    <property type="entry name" value="ATP-DEPENDENT PERMEASE MDL1, MITOCHONDRIAL"/>
    <property type="match status" value="1"/>
</dbReference>
<dbReference type="InterPro" id="IPR039421">
    <property type="entry name" value="Type_1_exporter"/>
</dbReference>
<keyword evidence="5" id="KW-0547">Nucleotide-binding</keyword>
<feature type="transmembrane region" description="Helical" evidence="10">
    <location>
        <begin position="159"/>
        <end position="177"/>
    </location>
</feature>
<dbReference type="InterPro" id="IPR027417">
    <property type="entry name" value="P-loop_NTPase"/>
</dbReference>
<dbReference type="PROSITE" id="PS50929">
    <property type="entry name" value="ABC_TM1F"/>
    <property type="match status" value="1"/>
</dbReference>
<keyword evidence="4 10" id="KW-0812">Transmembrane</keyword>
<name>A0A1G4RIN7_9BACL</name>
<evidence type="ECO:0000259" key="11">
    <source>
        <dbReference type="PROSITE" id="PS50893"/>
    </source>
</evidence>
<dbReference type="InterPro" id="IPR003593">
    <property type="entry name" value="AAA+_ATPase"/>
</dbReference>
<gene>
    <name evidence="13" type="ORF">SAMN04487970_10163</name>
</gene>
<evidence type="ECO:0000313" key="13">
    <source>
        <dbReference type="EMBL" id="SCW56626.1"/>
    </source>
</evidence>
<dbReference type="GO" id="GO:0005524">
    <property type="term" value="F:ATP binding"/>
    <property type="evidence" value="ECO:0007669"/>
    <property type="project" value="UniProtKB-KW"/>
</dbReference>
<feature type="transmembrane region" description="Helical" evidence="10">
    <location>
        <begin position="21"/>
        <end position="40"/>
    </location>
</feature>
<proteinExistence type="predicted"/>
<evidence type="ECO:0000256" key="3">
    <source>
        <dbReference type="ARBA" id="ARBA00022475"/>
    </source>
</evidence>
<evidence type="ECO:0000256" key="9">
    <source>
        <dbReference type="SAM" id="MobiDB-lite"/>
    </source>
</evidence>
<dbReference type="AlphaFoldDB" id="A0A1G4RIN7"/>
<keyword evidence="14" id="KW-1185">Reference proteome</keyword>
<dbReference type="GO" id="GO:0016887">
    <property type="term" value="F:ATP hydrolysis activity"/>
    <property type="evidence" value="ECO:0007669"/>
    <property type="project" value="InterPro"/>
</dbReference>
<dbReference type="Gene3D" id="1.20.1560.10">
    <property type="entry name" value="ABC transporter type 1, transmembrane domain"/>
    <property type="match status" value="1"/>
</dbReference>
<dbReference type="InterPro" id="IPR003439">
    <property type="entry name" value="ABC_transporter-like_ATP-bd"/>
</dbReference>
<feature type="domain" description="ABC transporter" evidence="11">
    <location>
        <begin position="334"/>
        <end position="570"/>
    </location>
</feature>
<dbReference type="OrthoDB" id="9770415at2"/>
<evidence type="ECO:0000256" key="5">
    <source>
        <dbReference type="ARBA" id="ARBA00022741"/>
    </source>
</evidence>
<dbReference type="FunFam" id="3.40.50.300:FF:000221">
    <property type="entry name" value="Multidrug ABC transporter ATP-binding protein"/>
    <property type="match status" value="1"/>
</dbReference>
<comment type="subcellular location">
    <subcellularLocation>
        <location evidence="1">Cell membrane</location>
        <topology evidence="1">Multi-pass membrane protein</topology>
    </subcellularLocation>
</comment>
<keyword evidence="3" id="KW-1003">Cell membrane</keyword>
<dbReference type="SUPFAM" id="SSF90123">
    <property type="entry name" value="ABC transporter transmembrane region"/>
    <property type="match status" value="1"/>
</dbReference>
<keyword evidence="6 13" id="KW-0067">ATP-binding</keyword>
<dbReference type="PROSITE" id="PS50893">
    <property type="entry name" value="ABC_TRANSPORTER_2"/>
    <property type="match status" value="1"/>
</dbReference>
<keyword evidence="2" id="KW-0813">Transport</keyword>
<sequence length="598" mass="65522">MLTESSPVFRRLVRYVKPFSFWVAVTVVASLALAAIEIMLGKFFEWIVNGGAASASMIFFLLVGMIAIGMPCRYLIKYASARFSVKVLRDLRNELVRRFGDMPLSQAERKLTGDLISRLTGDTALLQNFFIQHFANLFYLPVVFIGALTLLLLTHWKLVLISLVLFPLGMLVAGLLTHTLRSTSEQIQNTMGQLNALAQDSIGGLAVMKAFNAQTIFYQKYSELTQHAVKLGLRLEKRYAALGPIAILFLAVPVIFVVVYGGHLIRIGELNAGSLILFLYLLPLALQPVSLAPTLVAQLQEASGASRRLFHALDWPVERQTGSKEQAGSWDVPVSVDRVSFSYDGKTNVLNDISFQLNRGETLAIVGASGGGKTTIFKLLCGFYEPEPGEGTIRIFGRPLSEWDLSALRSNISVVSQDAYLFPATVADNIRFGRLGATREEIMAAAQAANAHDFIEQLPQGYDTMLGERGGGLSGGQRQRMAIARAMLRQSPLILLDEPTSALDTVSESLVHSALKRLADDRSVMVIAHRLSTILQADRILVLDQGRIAESGTHDELLAQNGVYKKLYLHQLTKEDETAQGTASRKGGADDVLQTSVP</sequence>
<feature type="domain" description="ABC transmembrane type-1" evidence="12">
    <location>
        <begin position="24"/>
        <end position="301"/>
    </location>
</feature>
<dbReference type="GO" id="GO:0005886">
    <property type="term" value="C:plasma membrane"/>
    <property type="evidence" value="ECO:0007669"/>
    <property type="project" value="UniProtKB-SubCell"/>
</dbReference>
<organism evidence="13 14">
    <name type="scientific">Paenibacillus tianmuensis</name>
    <dbReference type="NCBI Taxonomy" id="624147"/>
    <lineage>
        <taxon>Bacteria</taxon>
        <taxon>Bacillati</taxon>
        <taxon>Bacillota</taxon>
        <taxon>Bacilli</taxon>
        <taxon>Bacillales</taxon>
        <taxon>Paenibacillaceae</taxon>
        <taxon>Paenibacillus</taxon>
    </lineage>
</organism>
<dbReference type="SMART" id="SM00382">
    <property type="entry name" value="AAA"/>
    <property type="match status" value="1"/>
</dbReference>
<evidence type="ECO:0000313" key="14">
    <source>
        <dbReference type="Proteomes" id="UP000198601"/>
    </source>
</evidence>
<feature type="transmembrane region" description="Helical" evidence="10">
    <location>
        <begin position="239"/>
        <end position="263"/>
    </location>
</feature>
<keyword evidence="8 10" id="KW-0472">Membrane</keyword>
<dbReference type="Pfam" id="PF00664">
    <property type="entry name" value="ABC_membrane"/>
    <property type="match status" value="1"/>
</dbReference>
<dbReference type="STRING" id="624147.SAMN04487970_10163"/>